<evidence type="ECO:0000259" key="1">
    <source>
        <dbReference type="PROSITE" id="PS50097"/>
    </source>
</evidence>
<evidence type="ECO:0000313" key="3">
    <source>
        <dbReference type="Proteomes" id="UP000620124"/>
    </source>
</evidence>
<dbReference type="InterPro" id="IPR011333">
    <property type="entry name" value="SKP1/BTB/POZ_sf"/>
</dbReference>
<protein>
    <recommendedName>
        <fullName evidence="1">BTB domain-containing protein</fullName>
    </recommendedName>
</protein>
<reference evidence="2" key="1">
    <citation type="submission" date="2020-05" db="EMBL/GenBank/DDBJ databases">
        <title>Mycena genomes resolve the evolution of fungal bioluminescence.</title>
        <authorList>
            <person name="Tsai I.J."/>
        </authorList>
    </citation>
    <scope>NUCLEOTIDE SEQUENCE</scope>
    <source>
        <strain evidence="2">CCC161011</strain>
    </source>
</reference>
<dbReference type="Proteomes" id="UP000620124">
    <property type="component" value="Unassembled WGS sequence"/>
</dbReference>
<dbReference type="CDD" id="cd18186">
    <property type="entry name" value="BTB_POZ_ZBTB_KLHL-like"/>
    <property type="match status" value="1"/>
</dbReference>
<gene>
    <name evidence="2" type="ORF">MVEN_00688900</name>
</gene>
<keyword evidence="3" id="KW-1185">Reference proteome</keyword>
<sequence>MSSVPENTGIDTPVFVPTHPFVQTAGADAILRSCDGADFHVHKTILSLVSPFFETMFRLPQPQHTSVAPQTVDMEEDSRTLNSVLRFFYPGTQPIVATLDELEKIIERVVGKYDMECVVPLAKQYLEKYAMSHPLHVYGVAFAHGWEDVAKVAAKECLKLSLRVPDTEPPEGIANLTSTAYYNLLRYHFKCATAAKATAESLTWIQNRDAYCWFRCGVCPYAQLDGYSGRSWLAQFLIKMKDALAVKPALDIRNDPLFFEAIRTAVTCSGQCRVNALDNLSSFVTVWEGKIAEEIAKVEWKF</sequence>
<name>A0A8H6YH47_9AGAR</name>
<dbReference type="Gene3D" id="3.30.710.10">
    <property type="entry name" value="Potassium Channel Kv1.1, Chain A"/>
    <property type="match status" value="1"/>
</dbReference>
<accession>A0A8H6YH47</accession>
<proteinExistence type="predicted"/>
<feature type="domain" description="BTB" evidence="1">
    <location>
        <begin position="27"/>
        <end position="97"/>
    </location>
</feature>
<dbReference type="PROSITE" id="PS50097">
    <property type="entry name" value="BTB"/>
    <property type="match status" value="1"/>
</dbReference>
<dbReference type="InterPro" id="IPR000210">
    <property type="entry name" value="BTB/POZ_dom"/>
</dbReference>
<organism evidence="2 3">
    <name type="scientific">Mycena venus</name>
    <dbReference type="NCBI Taxonomy" id="2733690"/>
    <lineage>
        <taxon>Eukaryota</taxon>
        <taxon>Fungi</taxon>
        <taxon>Dikarya</taxon>
        <taxon>Basidiomycota</taxon>
        <taxon>Agaricomycotina</taxon>
        <taxon>Agaricomycetes</taxon>
        <taxon>Agaricomycetidae</taxon>
        <taxon>Agaricales</taxon>
        <taxon>Marasmiineae</taxon>
        <taxon>Mycenaceae</taxon>
        <taxon>Mycena</taxon>
    </lineage>
</organism>
<dbReference type="EMBL" id="JACAZI010000005">
    <property type="protein sequence ID" value="KAF7359648.1"/>
    <property type="molecule type" value="Genomic_DNA"/>
</dbReference>
<dbReference type="Pfam" id="PF00651">
    <property type="entry name" value="BTB"/>
    <property type="match status" value="1"/>
</dbReference>
<comment type="caution">
    <text evidence="2">The sequence shown here is derived from an EMBL/GenBank/DDBJ whole genome shotgun (WGS) entry which is preliminary data.</text>
</comment>
<evidence type="ECO:0000313" key="2">
    <source>
        <dbReference type="EMBL" id="KAF7359648.1"/>
    </source>
</evidence>
<dbReference type="SMART" id="SM00225">
    <property type="entry name" value="BTB"/>
    <property type="match status" value="1"/>
</dbReference>
<dbReference type="SUPFAM" id="SSF54695">
    <property type="entry name" value="POZ domain"/>
    <property type="match status" value="1"/>
</dbReference>
<dbReference type="OrthoDB" id="3164835at2759"/>
<dbReference type="AlphaFoldDB" id="A0A8H6YH47"/>